<comment type="caution">
    <text evidence="1">The sequence shown here is derived from an EMBL/GenBank/DDBJ whole genome shotgun (WGS) entry which is preliminary data.</text>
</comment>
<accession>A0AAN9KBA3</accession>
<evidence type="ECO:0000313" key="2">
    <source>
        <dbReference type="Proteomes" id="UP001367508"/>
    </source>
</evidence>
<sequence>MRLANGGVAETPTMKGIRNGKCVEQLGAKETTAIEKPAIFGLYRNRSSNLCMELTLSCDLLESRAQNSKNWFDARLPLTEMAISLKQVFQQAFGDVEAELGGVDNRKKNSQENESFTQISEDRSFLFNSLVQIPHGRETSTPSFLFPASSNCEY</sequence>
<proteinExistence type="predicted"/>
<name>A0AAN9KBA3_CANGL</name>
<dbReference type="EMBL" id="JAYMYQ010000009">
    <property type="protein sequence ID" value="KAK7313286.1"/>
    <property type="molecule type" value="Genomic_DNA"/>
</dbReference>
<gene>
    <name evidence="1" type="ORF">VNO77_37933</name>
</gene>
<organism evidence="1 2">
    <name type="scientific">Canavalia gladiata</name>
    <name type="common">Sword bean</name>
    <name type="synonym">Dolichos gladiatus</name>
    <dbReference type="NCBI Taxonomy" id="3824"/>
    <lineage>
        <taxon>Eukaryota</taxon>
        <taxon>Viridiplantae</taxon>
        <taxon>Streptophyta</taxon>
        <taxon>Embryophyta</taxon>
        <taxon>Tracheophyta</taxon>
        <taxon>Spermatophyta</taxon>
        <taxon>Magnoliopsida</taxon>
        <taxon>eudicotyledons</taxon>
        <taxon>Gunneridae</taxon>
        <taxon>Pentapetalae</taxon>
        <taxon>rosids</taxon>
        <taxon>fabids</taxon>
        <taxon>Fabales</taxon>
        <taxon>Fabaceae</taxon>
        <taxon>Papilionoideae</taxon>
        <taxon>50 kb inversion clade</taxon>
        <taxon>NPAAA clade</taxon>
        <taxon>indigoferoid/millettioid clade</taxon>
        <taxon>Phaseoleae</taxon>
        <taxon>Canavalia</taxon>
    </lineage>
</organism>
<dbReference type="AlphaFoldDB" id="A0AAN9KBA3"/>
<keyword evidence="2" id="KW-1185">Reference proteome</keyword>
<reference evidence="1 2" key="1">
    <citation type="submission" date="2024-01" db="EMBL/GenBank/DDBJ databases">
        <title>The genomes of 5 underutilized Papilionoideae crops provide insights into root nodulation and disease resistanc.</title>
        <authorList>
            <person name="Jiang F."/>
        </authorList>
    </citation>
    <scope>NUCLEOTIDE SEQUENCE [LARGE SCALE GENOMIC DNA]</scope>
    <source>
        <strain evidence="1">LVBAO_FW01</strain>
        <tissue evidence="1">Leaves</tissue>
    </source>
</reference>
<dbReference type="Proteomes" id="UP001367508">
    <property type="component" value="Unassembled WGS sequence"/>
</dbReference>
<protein>
    <submittedName>
        <fullName evidence="1">Uncharacterized protein</fullName>
    </submittedName>
</protein>
<evidence type="ECO:0000313" key="1">
    <source>
        <dbReference type="EMBL" id="KAK7313286.1"/>
    </source>
</evidence>